<organism evidence="4 5">
    <name type="scientific">Cohnella endophytica</name>
    <dbReference type="NCBI Taxonomy" id="2419778"/>
    <lineage>
        <taxon>Bacteria</taxon>
        <taxon>Bacillati</taxon>
        <taxon>Bacillota</taxon>
        <taxon>Bacilli</taxon>
        <taxon>Bacillales</taxon>
        <taxon>Paenibacillaceae</taxon>
        <taxon>Cohnella</taxon>
    </lineage>
</organism>
<keyword evidence="2" id="KW-0472">Membrane</keyword>
<protein>
    <submittedName>
        <fullName evidence="4">FAD-binding oxidoreductase</fullName>
    </submittedName>
</protein>
<keyword evidence="2" id="KW-1133">Transmembrane helix</keyword>
<keyword evidence="5" id="KW-1185">Reference proteome</keyword>
<dbReference type="PANTHER" id="PTHR13847:SF287">
    <property type="entry name" value="FAD-DEPENDENT OXIDOREDUCTASE DOMAIN-CONTAINING PROTEIN 1"/>
    <property type="match status" value="1"/>
</dbReference>
<evidence type="ECO:0000313" key="4">
    <source>
        <dbReference type="EMBL" id="RKP54106.1"/>
    </source>
</evidence>
<dbReference type="InterPro" id="IPR006076">
    <property type="entry name" value="FAD-dep_OxRdtase"/>
</dbReference>
<dbReference type="Gene3D" id="3.50.50.60">
    <property type="entry name" value="FAD/NAD(P)-binding domain"/>
    <property type="match status" value="1"/>
</dbReference>
<dbReference type="AlphaFoldDB" id="A0A494Y2K3"/>
<dbReference type="Pfam" id="PF01266">
    <property type="entry name" value="DAO"/>
    <property type="match status" value="1"/>
</dbReference>
<dbReference type="GO" id="GO:0016491">
    <property type="term" value="F:oxidoreductase activity"/>
    <property type="evidence" value="ECO:0007669"/>
    <property type="project" value="UniProtKB-KW"/>
</dbReference>
<dbReference type="Gene3D" id="3.30.9.10">
    <property type="entry name" value="D-Amino Acid Oxidase, subunit A, domain 2"/>
    <property type="match status" value="1"/>
</dbReference>
<name>A0A494Y2K3_9BACL</name>
<evidence type="ECO:0000313" key="5">
    <source>
        <dbReference type="Proteomes" id="UP000282076"/>
    </source>
</evidence>
<dbReference type="RefSeq" id="WP_120977194.1">
    <property type="nucleotide sequence ID" value="NZ_RBZM01000005.1"/>
</dbReference>
<gene>
    <name evidence="4" type="ORF">D7Z26_12025</name>
</gene>
<dbReference type="EMBL" id="RBZM01000005">
    <property type="protein sequence ID" value="RKP54106.1"/>
    <property type="molecule type" value="Genomic_DNA"/>
</dbReference>
<reference evidence="4 5" key="1">
    <citation type="submission" date="2018-10" db="EMBL/GenBank/DDBJ databases">
        <title>Cohnella sp. M2MS4P-1, whole genome shotgun sequence.</title>
        <authorList>
            <person name="Tuo L."/>
        </authorList>
    </citation>
    <scope>NUCLEOTIDE SEQUENCE [LARGE SCALE GENOMIC DNA]</scope>
    <source>
        <strain evidence="4 5">M2MS4P-1</strain>
    </source>
</reference>
<evidence type="ECO:0000256" key="1">
    <source>
        <dbReference type="ARBA" id="ARBA00023002"/>
    </source>
</evidence>
<proteinExistence type="predicted"/>
<dbReference type="OrthoDB" id="9794226at2"/>
<dbReference type="SUPFAM" id="SSF51905">
    <property type="entry name" value="FAD/NAD(P)-binding domain"/>
    <property type="match status" value="1"/>
</dbReference>
<dbReference type="GO" id="GO:0005737">
    <property type="term" value="C:cytoplasm"/>
    <property type="evidence" value="ECO:0007669"/>
    <property type="project" value="TreeGrafter"/>
</dbReference>
<feature type="transmembrane region" description="Helical" evidence="2">
    <location>
        <begin position="7"/>
        <end position="26"/>
    </location>
</feature>
<dbReference type="InterPro" id="IPR036188">
    <property type="entry name" value="FAD/NAD-bd_sf"/>
</dbReference>
<sequence>MTLKKNTDVLIIGGGIIGMSVAYFAIKEGLSVAVLERGEAAQGTSSRCDGNILVIDKDPGFDSLMSVESQRIIASLAKSLPQRFEYRAPGSIFVCETEEEMEAARDWVSRQAALGLPFRMLDRSDIRQESRYFADDLPGGLECASDSTVNPYSLTYALAEEAERLGARVHLHTTVQSIAPVEGGYSVETDKGSWLTSKIVNAAGCWAPMIGRMVGLEIPVFPRKGHLIVASRGQPVGIRKVMEFGYLMSKFGGSRKVDPMTEKYGVALVFEPTESQNFLIGSSREFVGFDTSVRPEVISCMARRAIRFYPAMADFQLIRTYAGLRPWTPDHLPIVSEVDGLPGFFIAAGHEGDGISLAAVTGKLMGELLTGAATTCIPAAPLRFDRFNDKKEDIGYESHSGVPYH</sequence>
<accession>A0A494Y2K3</accession>
<evidence type="ECO:0000256" key="2">
    <source>
        <dbReference type="SAM" id="Phobius"/>
    </source>
</evidence>
<dbReference type="Proteomes" id="UP000282076">
    <property type="component" value="Unassembled WGS sequence"/>
</dbReference>
<keyword evidence="1" id="KW-0560">Oxidoreductase</keyword>
<comment type="caution">
    <text evidence="4">The sequence shown here is derived from an EMBL/GenBank/DDBJ whole genome shotgun (WGS) entry which is preliminary data.</text>
</comment>
<evidence type="ECO:0000259" key="3">
    <source>
        <dbReference type="Pfam" id="PF01266"/>
    </source>
</evidence>
<dbReference type="SUPFAM" id="SSF54373">
    <property type="entry name" value="FAD-linked reductases, C-terminal domain"/>
    <property type="match status" value="1"/>
</dbReference>
<feature type="domain" description="FAD dependent oxidoreductase" evidence="3">
    <location>
        <begin position="8"/>
        <end position="368"/>
    </location>
</feature>
<keyword evidence="2" id="KW-0812">Transmembrane</keyword>
<dbReference type="PANTHER" id="PTHR13847">
    <property type="entry name" value="SARCOSINE DEHYDROGENASE-RELATED"/>
    <property type="match status" value="1"/>
</dbReference>